<name>A0A2A7D323_BACAN</name>
<gene>
    <name evidence="1" type="ORF">CON16_25710</name>
</gene>
<comment type="caution">
    <text evidence="1">The sequence shown here is derived from an EMBL/GenBank/DDBJ whole genome shotgun (WGS) entry which is preliminary data.</text>
</comment>
<organism evidence="1 2">
    <name type="scientific">Bacillus anthracis</name>
    <name type="common">anthrax bacterium</name>
    <dbReference type="NCBI Taxonomy" id="1392"/>
    <lineage>
        <taxon>Bacteria</taxon>
        <taxon>Bacillati</taxon>
        <taxon>Bacillota</taxon>
        <taxon>Bacilli</taxon>
        <taxon>Bacillales</taxon>
        <taxon>Bacillaceae</taxon>
        <taxon>Bacillus</taxon>
        <taxon>Bacillus cereus group</taxon>
    </lineage>
</organism>
<keyword evidence="1" id="KW-0648">Protein biosynthesis</keyword>
<dbReference type="AlphaFoldDB" id="A0A2A7D323"/>
<dbReference type="GO" id="GO:0003743">
    <property type="term" value="F:translation initiation factor activity"/>
    <property type="evidence" value="ECO:0007669"/>
    <property type="project" value="UniProtKB-KW"/>
</dbReference>
<sequence>MKIGYNFKCNKCGHNNTEEDIDYTNMLCGEPCGCECYEYELICSSCGDEICSGNGWGEFDRKEAAEDAQNKRTQRTKKTRRYVFLI</sequence>
<evidence type="ECO:0000313" key="2">
    <source>
        <dbReference type="Proteomes" id="UP000220192"/>
    </source>
</evidence>
<accession>A0A2A7D323</accession>
<dbReference type="EMBL" id="NVLX01000028">
    <property type="protein sequence ID" value="PDZ14365.1"/>
    <property type="molecule type" value="Genomic_DNA"/>
</dbReference>
<dbReference type="Proteomes" id="UP000220192">
    <property type="component" value="Unassembled WGS sequence"/>
</dbReference>
<evidence type="ECO:0000313" key="1">
    <source>
        <dbReference type="EMBL" id="PDZ14365.1"/>
    </source>
</evidence>
<keyword evidence="1" id="KW-0396">Initiation factor</keyword>
<protein>
    <submittedName>
        <fullName evidence="1">Transcription initiation factor TFIIIB</fullName>
    </submittedName>
</protein>
<dbReference type="RefSeq" id="WP_087959584.1">
    <property type="nucleotide sequence ID" value="NZ_NVLX01000028.1"/>
</dbReference>
<reference evidence="1 2" key="1">
    <citation type="submission" date="2017-09" db="EMBL/GenBank/DDBJ databases">
        <title>Large-scale bioinformatics analysis of Bacillus genomes uncovers conserved roles of natural products in bacterial physiology.</title>
        <authorList>
            <consortium name="Agbiome Team Llc"/>
            <person name="Bleich R.M."/>
            <person name="Grubbs K.J."/>
            <person name="Santa Maria K.C."/>
            <person name="Allen S.E."/>
            <person name="Farag S."/>
            <person name="Shank E.A."/>
            <person name="Bowers A."/>
        </authorList>
    </citation>
    <scope>NUCLEOTIDE SEQUENCE [LARGE SCALE GENOMIC DNA]</scope>
    <source>
        <strain evidence="1 2">AFS095574</strain>
    </source>
</reference>
<proteinExistence type="predicted"/>